<dbReference type="RefSeq" id="WP_165102384.1">
    <property type="nucleotide sequence ID" value="NZ_CP049056.1"/>
</dbReference>
<organism evidence="3 4">
    <name type="scientific">Pikeienuella piscinae</name>
    <dbReference type="NCBI Taxonomy" id="2748098"/>
    <lineage>
        <taxon>Bacteria</taxon>
        <taxon>Pseudomonadati</taxon>
        <taxon>Pseudomonadota</taxon>
        <taxon>Alphaproteobacteria</taxon>
        <taxon>Rhodobacterales</taxon>
        <taxon>Paracoccaceae</taxon>
        <taxon>Pikeienuella</taxon>
    </lineage>
</organism>
<keyword evidence="4" id="KW-1185">Reference proteome</keyword>
<reference evidence="3 4" key="1">
    <citation type="submission" date="2020-02" db="EMBL/GenBank/DDBJ databases">
        <title>complete genome sequence of Rhodobacteraceae bacterium.</title>
        <authorList>
            <person name="Park J."/>
            <person name="Kim Y.-S."/>
            <person name="Kim K.-H."/>
        </authorList>
    </citation>
    <scope>NUCLEOTIDE SEQUENCE [LARGE SCALE GENOMIC DNA]</scope>
    <source>
        <strain evidence="3 4">RR4-56</strain>
    </source>
</reference>
<evidence type="ECO:0000313" key="4">
    <source>
        <dbReference type="Proteomes" id="UP000503336"/>
    </source>
</evidence>
<evidence type="ECO:0000259" key="2">
    <source>
        <dbReference type="Pfam" id="PF03466"/>
    </source>
</evidence>
<accession>A0A7M3T614</accession>
<dbReference type="SUPFAM" id="SSF53850">
    <property type="entry name" value="Periplasmic binding protein-like II"/>
    <property type="match status" value="1"/>
</dbReference>
<dbReference type="Gene3D" id="3.40.190.10">
    <property type="entry name" value="Periplasmic binding protein-like II"/>
    <property type="match status" value="2"/>
</dbReference>
<dbReference type="GO" id="GO:0003700">
    <property type="term" value="F:DNA-binding transcription factor activity"/>
    <property type="evidence" value="ECO:0007669"/>
    <property type="project" value="TreeGrafter"/>
</dbReference>
<dbReference type="GO" id="GO:0043565">
    <property type="term" value="F:sequence-specific DNA binding"/>
    <property type="evidence" value="ECO:0007669"/>
    <property type="project" value="TreeGrafter"/>
</dbReference>
<proteinExistence type="inferred from homology"/>
<dbReference type="KEGG" id="hdh:G5B40_19535"/>
<dbReference type="AlphaFoldDB" id="A0A7M3T614"/>
<dbReference type="InterPro" id="IPR058163">
    <property type="entry name" value="LysR-type_TF_proteobact-type"/>
</dbReference>
<name>A0A7M3T614_9RHOB</name>
<dbReference type="InterPro" id="IPR005119">
    <property type="entry name" value="LysR_subst-bd"/>
</dbReference>
<dbReference type="PANTHER" id="PTHR30537:SF79">
    <property type="entry name" value="TRANSCRIPTIONAL REGULATOR-RELATED"/>
    <property type="match status" value="1"/>
</dbReference>
<dbReference type="GO" id="GO:0006351">
    <property type="term" value="P:DNA-templated transcription"/>
    <property type="evidence" value="ECO:0007669"/>
    <property type="project" value="TreeGrafter"/>
</dbReference>
<feature type="domain" description="LysR substrate-binding" evidence="2">
    <location>
        <begin position="29"/>
        <end position="229"/>
    </location>
</feature>
<dbReference type="EMBL" id="CP049056">
    <property type="protein sequence ID" value="QIE57445.1"/>
    <property type="molecule type" value="Genomic_DNA"/>
</dbReference>
<dbReference type="Proteomes" id="UP000503336">
    <property type="component" value="Chromosome"/>
</dbReference>
<gene>
    <name evidence="3" type="ORF">G5B40_19535</name>
</gene>
<sequence length="232" mass="24098">MTGPARRFLDEARPALDALRAAARRAGGAEPAGPLRVAAPPGFAASWMIPRLESFRNAHPGIRLTLVAGEDAAAEVSILFAIPEEAPADALFLMKPAFFPVAAPVLAQRAGGLRRVSALRGLTFLHLGDRKDWSLWAAACGAPADMIADAARDGREMIFGDVALLVAAARAGLGVALGDAATASAALRSGALTRPLAAEAPAERGYHLRIQPGAGRAAMLFADWLRRALTGP</sequence>
<protein>
    <recommendedName>
        <fullName evidence="2">LysR substrate-binding domain-containing protein</fullName>
    </recommendedName>
</protein>
<dbReference type="Pfam" id="PF03466">
    <property type="entry name" value="LysR_substrate"/>
    <property type="match status" value="1"/>
</dbReference>
<comment type="similarity">
    <text evidence="1">Belongs to the LysR transcriptional regulatory family.</text>
</comment>
<evidence type="ECO:0000256" key="1">
    <source>
        <dbReference type="ARBA" id="ARBA00009437"/>
    </source>
</evidence>
<dbReference type="PANTHER" id="PTHR30537">
    <property type="entry name" value="HTH-TYPE TRANSCRIPTIONAL REGULATOR"/>
    <property type="match status" value="1"/>
</dbReference>
<evidence type="ECO:0000313" key="3">
    <source>
        <dbReference type="EMBL" id="QIE57445.1"/>
    </source>
</evidence>